<dbReference type="Proteomes" id="UP000036867">
    <property type="component" value="Unassembled WGS sequence"/>
</dbReference>
<dbReference type="EMBL" id="LILB01000008">
    <property type="protein sequence ID" value="KOO47799.1"/>
    <property type="molecule type" value="Genomic_DNA"/>
</dbReference>
<accession>A0A0M0L9S9</accession>
<name>A0A0M0L9S9_9BACL</name>
<dbReference type="STRING" id="263475.AMD00_19370"/>
<gene>
    <name evidence="1" type="ORF">AMD00_19370</name>
</gene>
<sequence>MKANEEMLNSIILSIKPIYNELILKQEKIYEFRNFKPKNFSSYFWVYESYPIKYLKYIIRISEPIEYPLKLNGNSYGVDRFNSSEMNCKYAYKIEELYVIEEPISMDVLKSRFGFTPPQAYTYLQRNVELQNFIRSNVNLKQII</sequence>
<keyword evidence="2" id="KW-1185">Reference proteome</keyword>
<dbReference type="AlphaFoldDB" id="A0A0M0L9S9"/>
<proteinExistence type="predicted"/>
<comment type="caution">
    <text evidence="1">The sequence shown here is derived from an EMBL/GenBank/DDBJ whole genome shotgun (WGS) entry which is preliminary data.</text>
</comment>
<dbReference type="SUPFAM" id="SSF88697">
    <property type="entry name" value="PUA domain-like"/>
    <property type="match status" value="1"/>
</dbReference>
<evidence type="ECO:0000313" key="2">
    <source>
        <dbReference type="Proteomes" id="UP000036867"/>
    </source>
</evidence>
<dbReference type="GeneID" id="301138259"/>
<reference evidence="2" key="1">
    <citation type="submission" date="2015-08" db="EMBL/GenBank/DDBJ databases">
        <title>Fjat-10028 dsm 16317.</title>
        <authorList>
            <person name="Liu B."/>
            <person name="Wang J."/>
            <person name="Zhu Y."/>
            <person name="Liu G."/>
            <person name="Chen Q."/>
            <person name="Chen Z."/>
            <person name="Lan J."/>
            <person name="Che J."/>
            <person name="Ge C."/>
            <person name="Shi H."/>
            <person name="Pan Z."/>
            <person name="Liu X."/>
        </authorList>
    </citation>
    <scope>NUCLEOTIDE SEQUENCE [LARGE SCALE GENOMIC DNA]</scope>
    <source>
        <strain evidence="2">DSM 16317</strain>
    </source>
</reference>
<dbReference type="InterPro" id="IPR015947">
    <property type="entry name" value="PUA-like_sf"/>
</dbReference>
<dbReference type="RefSeq" id="WP_053418672.1">
    <property type="nucleotide sequence ID" value="NZ_LILB01000008.1"/>
</dbReference>
<dbReference type="OrthoDB" id="2626965at2"/>
<organism evidence="1 2">
    <name type="scientific">Viridibacillus arvi</name>
    <dbReference type="NCBI Taxonomy" id="263475"/>
    <lineage>
        <taxon>Bacteria</taxon>
        <taxon>Bacillati</taxon>
        <taxon>Bacillota</taxon>
        <taxon>Bacilli</taxon>
        <taxon>Bacillales</taxon>
        <taxon>Caryophanaceae</taxon>
        <taxon>Viridibacillus</taxon>
    </lineage>
</organism>
<evidence type="ECO:0000313" key="1">
    <source>
        <dbReference type="EMBL" id="KOO47799.1"/>
    </source>
</evidence>
<protein>
    <submittedName>
        <fullName evidence="1">Uncharacterized protein</fullName>
    </submittedName>
</protein>